<dbReference type="Gene3D" id="3.40.50.2000">
    <property type="entry name" value="Glycogen Phosphorylase B"/>
    <property type="match status" value="2"/>
</dbReference>
<sequence>MKIHINAWHDIASPGAGGSEVVIDRAAEELTRRGHEVTLSVPRPAGTHPYRTVISGGFYTQFLRSPFNYLARGRNADVVIDVINGLPFFTPLWRRRKRTIGFVHHIHDEQWKDSYSGVVAFVGRFLELRVMPRLYKEFITVSRSTAEDLERHGATPGSITIVPNGLDPAPADLPGKDDELLFVMVARLVPNKRVALLLDMWREVQKTTGGRLVIIGDGPKREKLQSMRVPHCEFVGQIHDLDRDSYLSRASLLMVTSRREGWGLTILEAARVGTPTLAFNVAGVRDAIVNGVTGVLVNDSQEFMDQWCALADDATTRRALGESARQRAATFSWEQSSALLEAVLTGD</sequence>
<protein>
    <submittedName>
        <fullName evidence="3">Unannotated protein</fullName>
    </submittedName>
</protein>
<feature type="domain" description="Glycosyltransferase subfamily 4-like N-terminal" evidence="2">
    <location>
        <begin position="17"/>
        <end position="168"/>
    </location>
</feature>
<dbReference type="Pfam" id="PF00534">
    <property type="entry name" value="Glycos_transf_1"/>
    <property type="match status" value="1"/>
</dbReference>
<proteinExistence type="predicted"/>
<dbReference type="InterPro" id="IPR050194">
    <property type="entry name" value="Glycosyltransferase_grp1"/>
</dbReference>
<organism evidence="3">
    <name type="scientific">freshwater metagenome</name>
    <dbReference type="NCBI Taxonomy" id="449393"/>
    <lineage>
        <taxon>unclassified sequences</taxon>
        <taxon>metagenomes</taxon>
        <taxon>ecological metagenomes</taxon>
    </lineage>
</organism>
<dbReference type="GO" id="GO:0016757">
    <property type="term" value="F:glycosyltransferase activity"/>
    <property type="evidence" value="ECO:0007669"/>
    <property type="project" value="InterPro"/>
</dbReference>
<name>A0A6J5YEK9_9ZZZZ</name>
<evidence type="ECO:0000259" key="1">
    <source>
        <dbReference type="Pfam" id="PF00534"/>
    </source>
</evidence>
<dbReference type="InterPro" id="IPR028098">
    <property type="entry name" value="Glyco_trans_4-like_N"/>
</dbReference>
<evidence type="ECO:0000259" key="2">
    <source>
        <dbReference type="Pfam" id="PF13439"/>
    </source>
</evidence>
<dbReference type="EMBL" id="CAEMXZ010000172">
    <property type="protein sequence ID" value="CAB4324570.1"/>
    <property type="molecule type" value="Genomic_DNA"/>
</dbReference>
<dbReference type="AlphaFoldDB" id="A0A6J5YEK9"/>
<dbReference type="PANTHER" id="PTHR45947">
    <property type="entry name" value="SULFOQUINOVOSYL TRANSFERASE SQD2"/>
    <property type="match status" value="1"/>
</dbReference>
<reference evidence="3" key="1">
    <citation type="submission" date="2020-05" db="EMBL/GenBank/DDBJ databases">
        <authorList>
            <person name="Chiriac C."/>
            <person name="Salcher M."/>
            <person name="Ghai R."/>
            <person name="Kavagutti S V."/>
        </authorList>
    </citation>
    <scope>NUCLEOTIDE SEQUENCE</scope>
</reference>
<accession>A0A6J5YEK9</accession>
<dbReference type="PANTHER" id="PTHR45947:SF3">
    <property type="entry name" value="SULFOQUINOVOSYL TRANSFERASE SQD2"/>
    <property type="match status" value="1"/>
</dbReference>
<feature type="domain" description="Glycosyl transferase family 1" evidence="1">
    <location>
        <begin position="175"/>
        <end position="327"/>
    </location>
</feature>
<dbReference type="Pfam" id="PF13439">
    <property type="entry name" value="Glyco_transf_4"/>
    <property type="match status" value="1"/>
</dbReference>
<evidence type="ECO:0000313" key="3">
    <source>
        <dbReference type="EMBL" id="CAB4324570.1"/>
    </source>
</evidence>
<gene>
    <name evidence="3" type="ORF">UFOPK1392_02345</name>
</gene>
<dbReference type="InterPro" id="IPR001296">
    <property type="entry name" value="Glyco_trans_1"/>
</dbReference>
<dbReference type="SUPFAM" id="SSF53756">
    <property type="entry name" value="UDP-Glycosyltransferase/glycogen phosphorylase"/>
    <property type="match status" value="1"/>
</dbReference>
<dbReference type="CDD" id="cd03801">
    <property type="entry name" value="GT4_PimA-like"/>
    <property type="match status" value="1"/>
</dbReference>